<dbReference type="GO" id="GO:0016746">
    <property type="term" value="F:acyltransferase activity"/>
    <property type="evidence" value="ECO:0007669"/>
    <property type="project" value="UniProtKB-KW"/>
</dbReference>
<keyword evidence="4" id="KW-0472">Membrane</keyword>
<keyword evidence="3" id="KW-0012">Acyltransferase</keyword>
<evidence type="ECO:0000313" key="6">
    <source>
        <dbReference type="EMBL" id="FAA01093.1"/>
    </source>
</evidence>
<reference evidence="6" key="2">
    <citation type="journal article" date="2013" name="Appl. Environ. Microbiol.">
        <title>Genetic analysis of capsular polysaccharide synthesis gene clusters from all serotypes of Streptococcus suis: potential mechanisms for generation of capsular variation.</title>
        <authorList>
            <person name="Okura M."/>
            <person name="Takamatsu D."/>
            <person name="Maruyama F."/>
            <person name="Nozawa T."/>
            <person name="Nakagawa I."/>
            <person name="Osaki M."/>
            <person name="Sekizaki T."/>
            <person name="Gottschalk M."/>
            <person name="Kumagai Y."/>
            <person name="Hamada S."/>
        </authorList>
    </citation>
    <scope>NUCLEOTIDE SEQUENCE</scope>
    <source>
        <strain evidence="6">89-3576-3</strain>
    </source>
</reference>
<evidence type="ECO:0000256" key="2">
    <source>
        <dbReference type="ARBA" id="ARBA00022679"/>
    </source>
</evidence>
<sequence length="202" mass="23055">MKKYLLIFIECINLPRFLILYLFINISNSRNDVIKDMDRISYKFIEVSWEKLSYFKKLLICSSLDKIFRNIIYYRLLKYNKQSAYLFRVLYSIRNDIEIWSIDNIGSGLTIFHGYGTIVNCQSAGDNLSVWQGVTIGKKGGVDSSEKLPTIGNNVQIYSNAVVVGDITIGDNVRIGANCVVTKDVPANHTVYGNPCKFVRQK</sequence>
<dbReference type="InterPro" id="IPR045304">
    <property type="entry name" value="LbH_SAT"/>
</dbReference>
<accession>G8DUB8</accession>
<dbReference type="EMBL" id="JF273656">
    <property type="protein sequence ID" value="AEH57619.1"/>
    <property type="molecule type" value="Genomic_DNA"/>
</dbReference>
<dbReference type="Gene3D" id="2.160.10.10">
    <property type="entry name" value="Hexapeptide repeat proteins"/>
    <property type="match status" value="1"/>
</dbReference>
<organism evidence="5">
    <name type="scientific">Streptococcus suis</name>
    <dbReference type="NCBI Taxonomy" id="1307"/>
    <lineage>
        <taxon>Bacteria</taxon>
        <taxon>Bacillati</taxon>
        <taxon>Bacillota</taxon>
        <taxon>Bacilli</taxon>
        <taxon>Lactobacillales</taxon>
        <taxon>Streptococcaceae</taxon>
        <taxon>Streptococcus</taxon>
    </lineage>
</organism>
<evidence type="ECO:0000256" key="4">
    <source>
        <dbReference type="SAM" id="Phobius"/>
    </source>
</evidence>
<reference evidence="5" key="1">
    <citation type="journal article" date="2011" name="FEMS Microbiol. Lett.">
        <title>Genetic analysis of the capsular polysaccharide synthesis locus in 15 Streptococcus suis serotypes.</title>
        <authorList>
            <person name="Wang K."/>
            <person name="Fan W."/>
            <person name="Cai L."/>
            <person name="Huang B."/>
            <person name="Lu C."/>
        </authorList>
    </citation>
    <scope>NUCLEOTIDE SEQUENCE</scope>
    <source>
        <strain evidence="5">89-3576-3</strain>
    </source>
</reference>
<dbReference type="CDD" id="cd03354">
    <property type="entry name" value="LbH_SAT"/>
    <property type="match status" value="1"/>
</dbReference>
<keyword evidence="2 6" id="KW-0808">Transferase</keyword>
<protein>
    <submittedName>
        <fullName evidence="5">Cps25K</fullName>
    </submittedName>
    <submittedName>
        <fullName evidence="6">Serine acetyltransferase</fullName>
    </submittedName>
</protein>
<dbReference type="RefSeq" id="WP_024395934.1">
    <property type="nucleotide sequence ID" value="NZ_CEDO01000103.1"/>
</dbReference>
<gene>
    <name evidence="5" type="primary">cps25K</name>
</gene>
<evidence type="ECO:0000256" key="3">
    <source>
        <dbReference type="ARBA" id="ARBA00023315"/>
    </source>
</evidence>
<dbReference type="EMBL" id="BR001011">
    <property type="protein sequence ID" value="FAA01093.1"/>
    <property type="molecule type" value="Genomic_DNA"/>
</dbReference>
<keyword evidence="4" id="KW-0812">Transmembrane</keyword>
<comment type="similarity">
    <text evidence="1">Belongs to the transferase hexapeptide repeat family.</text>
</comment>
<dbReference type="AlphaFoldDB" id="G8DUB8"/>
<dbReference type="Pfam" id="PF00132">
    <property type="entry name" value="Hexapep"/>
    <property type="match status" value="1"/>
</dbReference>
<name>G8DUB8_STRSU</name>
<keyword evidence="4" id="KW-1133">Transmembrane helix</keyword>
<dbReference type="InterPro" id="IPR001451">
    <property type="entry name" value="Hexapep"/>
</dbReference>
<dbReference type="SUPFAM" id="SSF51161">
    <property type="entry name" value="Trimeric LpxA-like enzymes"/>
    <property type="match status" value="1"/>
</dbReference>
<evidence type="ECO:0000256" key="1">
    <source>
        <dbReference type="ARBA" id="ARBA00007274"/>
    </source>
</evidence>
<evidence type="ECO:0000313" key="5">
    <source>
        <dbReference type="EMBL" id="AEH57619.1"/>
    </source>
</evidence>
<feature type="transmembrane region" description="Helical" evidence="4">
    <location>
        <begin position="5"/>
        <end position="24"/>
    </location>
</feature>
<dbReference type="InterPro" id="IPR011004">
    <property type="entry name" value="Trimer_LpxA-like_sf"/>
</dbReference>
<dbReference type="PANTHER" id="PTHR42811">
    <property type="entry name" value="SERINE ACETYLTRANSFERASE"/>
    <property type="match status" value="1"/>
</dbReference>
<proteinExistence type="inferred from homology"/>